<dbReference type="HOGENOM" id="CLU_2071067_0_0_6"/>
<organism evidence="1 2">
    <name type="scientific">Pseudomonas brassicacearum (strain NFM421)</name>
    <dbReference type="NCBI Taxonomy" id="994484"/>
    <lineage>
        <taxon>Bacteria</taxon>
        <taxon>Pseudomonadati</taxon>
        <taxon>Pseudomonadota</taxon>
        <taxon>Gammaproteobacteria</taxon>
        <taxon>Pseudomonadales</taxon>
        <taxon>Pseudomonadaceae</taxon>
        <taxon>Pseudomonas</taxon>
    </lineage>
</organism>
<sequence>MCTPSTSAGADLNYQPLQQGLAVPGKRFGVQGIGSKAICGARASVGAKLARDTGTSVPANTALTSSRASLAPTDNSTFLNKSLATQTLDSVTPHPQSDNVRLSIAAGMLGSQLHGRSP</sequence>
<dbReference type="STRING" id="994484.PSEBR_m1727"/>
<accession>F2K6Z1</accession>
<gene>
    <name evidence="1" type="ORF">PSEBR_m1727</name>
</gene>
<name>F2K6Z1_PSEBN</name>
<evidence type="ECO:0000313" key="1">
    <source>
        <dbReference type="EMBL" id="AEA72068.1"/>
    </source>
</evidence>
<evidence type="ECO:0000313" key="2">
    <source>
        <dbReference type="Proteomes" id="UP000006692"/>
    </source>
</evidence>
<proteinExistence type="predicted"/>
<protein>
    <submittedName>
        <fullName evidence="1">Uncharacterized protein</fullName>
    </submittedName>
</protein>
<dbReference type="EMBL" id="CP002585">
    <property type="protein sequence ID" value="AEA72068.1"/>
    <property type="molecule type" value="Genomic_DNA"/>
</dbReference>
<dbReference type="AlphaFoldDB" id="F2K6Z1"/>
<dbReference type="KEGG" id="pba:PSEBR_m1727"/>
<reference key="2">
    <citation type="submission" date="2011-03" db="EMBL/GenBank/DDBJ databases">
        <title>Complete Genome Sequence of a beneficial plant roots-associated bacterium Pseudomonas brassicacearum.</title>
        <authorList>
            <person name="Ortet P."/>
            <person name="Barakat M."/>
            <person name="Lalaouna D."/>
            <person name="Fochesato S."/>
            <person name="Barbe V."/>
            <person name="Santaella C."/>
            <person name="Heulin T."/>
            <person name="Achouak W."/>
        </authorList>
    </citation>
    <scope>NUCLEOTIDE SEQUENCE</scope>
    <source>
        <strain>NFM421</strain>
    </source>
</reference>
<reference evidence="1 2" key="1">
    <citation type="journal article" date="2011" name="J. Bacteriol.">
        <title>Complete genome sequence of a beneficial plant root-associated bacterium, Pseudomonas brassicacearum.</title>
        <authorList>
            <person name="Ortet P."/>
            <person name="Barakat M."/>
            <person name="Lalaouna D."/>
            <person name="Fochesato S."/>
            <person name="Barbe V."/>
            <person name="Vacherie B."/>
            <person name="Santaella C."/>
            <person name="Heulin T."/>
            <person name="Achouak W."/>
        </authorList>
    </citation>
    <scope>NUCLEOTIDE SEQUENCE [LARGE SCALE GENOMIC DNA]</scope>
    <source>
        <strain evidence="1 2">NFM421</strain>
    </source>
</reference>
<dbReference type="Proteomes" id="UP000006692">
    <property type="component" value="Chromosome"/>
</dbReference>